<evidence type="ECO:0000313" key="2">
    <source>
        <dbReference type="Proteomes" id="UP000077202"/>
    </source>
</evidence>
<sequence length="149" mass="16386">MAESNLGLEPELDQNPVLLMHHELLNGDTWFTHVATENDTLLPLRLVDQGFDAYWNWTWDQHVEHDVPKLLTYISDETGSRVHYVGVSLSAAVGAAAATNAGVATLMKTLTLIAPAVYRGKTTSELLQAWDPILFPSVRLPTAFSISVS</sequence>
<evidence type="ECO:0000313" key="1">
    <source>
        <dbReference type="EMBL" id="OAE30782.1"/>
    </source>
</evidence>
<dbReference type="AlphaFoldDB" id="A0A176WEK1"/>
<dbReference type="Proteomes" id="UP000077202">
    <property type="component" value="Unassembled WGS sequence"/>
</dbReference>
<keyword evidence="2" id="KW-1185">Reference proteome</keyword>
<dbReference type="InterPro" id="IPR029058">
    <property type="entry name" value="AB_hydrolase_fold"/>
</dbReference>
<gene>
    <name evidence="1" type="ORF">AXG93_3522s1020</name>
</gene>
<comment type="caution">
    <text evidence="1">The sequence shown here is derived from an EMBL/GenBank/DDBJ whole genome shotgun (WGS) entry which is preliminary data.</text>
</comment>
<evidence type="ECO:0008006" key="3">
    <source>
        <dbReference type="Google" id="ProtNLM"/>
    </source>
</evidence>
<dbReference type="PANTHER" id="PTHR11005">
    <property type="entry name" value="LYSOSOMAL ACID LIPASE-RELATED"/>
    <property type="match status" value="1"/>
</dbReference>
<dbReference type="EMBL" id="LVLJ01001246">
    <property type="protein sequence ID" value="OAE30782.1"/>
    <property type="molecule type" value="Genomic_DNA"/>
</dbReference>
<protein>
    <recommendedName>
        <fullName evidence="3">AB hydrolase-1 domain-containing protein</fullName>
    </recommendedName>
</protein>
<reference evidence="1" key="1">
    <citation type="submission" date="2016-03" db="EMBL/GenBank/DDBJ databases">
        <title>Mechanisms controlling the formation of the plant cell surface in tip-growing cells are functionally conserved among land plants.</title>
        <authorList>
            <person name="Honkanen S."/>
            <person name="Jones V.A."/>
            <person name="Morieri G."/>
            <person name="Champion C."/>
            <person name="Hetherington A.J."/>
            <person name="Kelly S."/>
            <person name="Saint-Marcoux D."/>
            <person name="Proust H."/>
            <person name="Prescott H."/>
            <person name="Dolan L."/>
        </authorList>
    </citation>
    <scope>NUCLEOTIDE SEQUENCE [LARGE SCALE GENOMIC DNA]</scope>
    <source>
        <tissue evidence="1">Whole gametophyte</tissue>
    </source>
</reference>
<name>A0A176WEK1_MARPO</name>
<dbReference type="Gene3D" id="3.40.50.1820">
    <property type="entry name" value="alpha/beta hydrolase"/>
    <property type="match status" value="1"/>
</dbReference>
<organism evidence="1 2">
    <name type="scientific">Marchantia polymorpha subsp. ruderalis</name>
    <dbReference type="NCBI Taxonomy" id="1480154"/>
    <lineage>
        <taxon>Eukaryota</taxon>
        <taxon>Viridiplantae</taxon>
        <taxon>Streptophyta</taxon>
        <taxon>Embryophyta</taxon>
        <taxon>Marchantiophyta</taxon>
        <taxon>Marchantiopsida</taxon>
        <taxon>Marchantiidae</taxon>
        <taxon>Marchantiales</taxon>
        <taxon>Marchantiaceae</taxon>
        <taxon>Marchantia</taxon>
    </lineage>
</organism>
<proteinExistence type="predicted"/>
<dbReference type="SUPFAM" id="SSF53474">
    <property type="entry name" value="alpha/beta-Hydrolases"/>
    <property type="match status" value="1"/>
</dbReference>
<accession>A0A176WEK1</accession>